<keyword evidence="2" id="KW-1185">Reference proteome</keyword>
<dbReference type="AlphaFoldDB" id="A0A7T8KF30"/>
<organism evidence="1 2">
    <name type="scientific">Caligus rogercresseyi</name>
    <name type="common">Sea louse</name>
    <dbReference type="NCBI Taxonomy" id="217165"/>
    <lineage>
        <taxon>Eukaryota</taxon>
        <taxon>Metazoa</taxon>
        <taxon>Ecdysozoa</taxon>
        <taxon>Arthropoda</taxon>
        <taxon>Crustacea</taxon>
        <taxon>Multicrustacea</taxon>
        <taxon>Hexanauplia</taxon>
        <taxon>Copepoda</taxon>
        <taxon>Siphonostomatoida</taxon>
        <taxon>Caligidae</taxon>
        <taxon>Caligus</taxon>
    </lineage>
</organism>
<gene>
    <name evidence="1" type="ORF">FKW44_007678</name>
</gene>
<protein>
    <submittedName>
        <fullName evidence="1">Uncharacterized protein</fullName>
    </submittedName>
</protein>
<sequence length="70" mass="7484">MSRTSQTHIQQPIALPRSIALLMLKVEYRISAPDISSTSLTRSSVLLVLSIGRACRPPARRAGPGSGAKI</sequence>
<accession>A0A7T8KF30</accession>
<proteinExistence type="predicted"/>
<reference evidence="2" key="1">
    <citation type="submission" date="2021-01" db="EMBL/GenBank/DDBJ databases">
        <title>Caligus Genome Assembly.</title>
        <authorList>
            <person name="Gallardo-Escarate C."/>
        </authorList>
    </citation>
    <scope>NUCLEOTIDE SEQUENCE [LARGE SCALE GENOMIC DNA]</scope>
</reference>
<evidence type="ECO:0000313" key="2">
    <source>
        <dbReference type="Proteomes" id="UP000595437"/>
    </source>
</evidence>
<dbReference type="EMBL" id="CP045894">
    <property type="protein sequence ID" value="QQP54748.1"/>
    <property type="molecule type" value="Genomic_DNA"/>
</dbReference>
<name>A0A7T8KF30_CALRO</name>
<evidence type="ECO:0000313" key="1">
    <source>
        <dbReference type="EMBL" id="QQP54748.1"/>
    </source>
</evidence>
<dbReference type="Proteomes" id="UP000595437">
    <property type="component" value="Chromosome 5"/>
</dbReference>